<gene>
    <name evidence="1" type="ORF">H7849_20265</name>
</gene>
<reference evidence="1 2" key="1">
    <citation type="submission" date="2020-08" db="EMBL/GenBank/DDBJ databases">
        <title>Edaphobacter telluris sp. nov. and Acidobacterium dinghuensis sp. nov., two acidobacteria isolated from forest soil.</title>
        <authorList>
            <person name="Fu J."/>
            <person name="Qiu L."/>
        </authorList>
    </citation>
    <scope>NUCLEOTIDE SEQUENCE [LARGE SCALE GENOMIC DNA]</scope>
    <source>
        <strain evidence="1">4Y35</strain>
    </source>
</reference>
<dbReference type="CDD" id="cd00586">
    <property type="entry name" value="4HBT"/>
    <property type="match status" value="1"/>
</dbReference>
<dbReference type="Gene3D" id="3.10.129.10">
    <property type="entry name" value="Hotdog Thioesterase"/>
    <property type="match status" value="1"/>
</dbReference>
<sequence>MAHINSFVRIPLLAVRQRLRPLPHIGVLDEDRIRMRVWPNDIDFNFHLNNSRYLSCMDYGRIHMMAANGILNRAIKDRWIPLVGSVDITYRRSLDLWAAFELRSRTLCWDEKWIYMEQSFHSKDGLAAIAWVKGLFRTKEGNIPPQAIVDLVSPGCTSPPVSESFFQWNEITRQRLKGPVTVEKV</sequence>
<dbReference type="PANTHER" id="PTHR12475:SF4">
    <property type="entry name" value="PROTEIN THEM6"/>
    <property type="match status" value="1"/>
</dbReference>
<dbReference type="EMBL" id="CP060394">
    <property type="protein sequence ID" value="QNI31389.1"/>
    <property type="molecule type" value="Genomic_DNA"/>
</dbReference>
<accession>A0A7G8BFR9</accession>
<organism evidence="1 2">
    <name type="scientific">Alloacidobacterium dinghuense</name>
    <dbReference type="NCBI Taxonomy" id="2763107"/>
    <lineage>
        <taxon>Bacteria</taxon>
        <taxon>Pseudomonadati</taxon>
        <taxon>Acidobacteriota</taxon>
        <taxon>Terriglobia</taxon>
        <taxon>Terriglobales</taxon>
        <taxon>Acidobacteriaceae</taxon>
        <taxon>Alloacidobacterium</taxon>
    </lineage>
</organism>
<evidence type="ECO:0000313" key="2">
    <source>
        <dbReference type="Proteomes" id="UP000515312"/>
    </source>
</evidence>
<dbReference type="AlphaFoldDB" id="A0A7G8BFR9"/>
<protein>
    <submittedName>
        <fullName evidence="1">Thioesterase family protein</fullName>
    </submittedName>
</protein>
<dbReference type="PANTHER" id="PTHR12475">
    <property type="match status" value="1"/>
</dbReference>
<keyword evidence="2" id="KW-1185">Reference proteome</keyword>
<dbReference type="InterPro" id="IPR051490">
    <property type="entry name" value="THEM6_lcsJ_thioesterase"/>
</dbReference>
<name>A0A7G8BFR9_9BACT</name>
<dbReference type="RefSeq" id="WP_186741984.1">
    <property type="nucleotide sequence ID" value="NZ_CP060394.1"/>
</dbReference>
<proteinExistence type="predicted"/>
<dbReference type="Proteomes" id="UP000515312">
    <property type="component" value="Chromosome"/>
</dbReference>
<dbReference type="InterPro" id="IPR029069">
    <property type="entry name" value="HotDog_dom_sf"/>
</dbReference>
<evidence type="ECO:0000313" key="1">
    <source>
        <dbReference type="EMBL" id="QNI31389.1"/>
    </source>
</evidence>
<dbReference type="KEGG" id="adin:H7849_20265"/>
<dbReference type="Pfam" id="PF13279">
    <property type="entry name" value="4HBT_2"/>
    <property type="match status" value="1"/>
</dbReference>
<dbReference type="SUPFAM" id="SSF54637">
    <property type="entry name" value="Thioesterase/thiol ester dehydrase-isomerase"/>
    <property type="match status" value="1"/>
</dbReference>